<keyword evidence="2" id="KW-1185">Reference proteome</keyword>
<dbReference type="Proteomes" id="UP000598032">
    <property type="component" value="Unassembled WGS sequence"/>
</dbReference>
<proteinExistence type="predicted"/>
<organism evidence="1 2">
    <name type="scientific">Paraburkholderia metrosideri</name>
    <dbReference type="NCBI Taxonomy" id="580937"/>
    <lineage>
        <taxon>Bacteria</taxon>
        <taxon>Pseudomonadati</taxon>
        <taxon>Pseudomonadota</taxon>
        <taxon>Betaproteobacteria</taxon>
        <taxon>Burkholderiales</taxon>
        <taxon>Burkholderiaceae</taxon>
        <taxon>Paraburkholderia</taxon>
    </lineage>
</organism>
<sequence>MREQAFGGQHRRTSGVGSAIRRAVPIRTFSDWNDPLPGYFEIDFVQHCGGGKVDSELVHTLVMTDIATG</sequence>
<dbReference type="EMBL" id="CAJHCP010000003">
    <property type="protein sequence ID" value="CAD6524634.1"/>
    <property type="molecule type" value="Genomic_DNA"/>
</dbReference>
<protein>
    <submittedName>
        <fullName evidence="1">Uncharacterized protein</fullName>
    </submittedName>
</protein>
<accession>A0ABM8NH05</accession>
<evidence type="ECO:0000313" key="2">
    <source>
        <dbReference type="Proteomes" id="UP000598032"/>
    </source>
</evidence>
<gene>
    <name evidence="1" type="ORF">LMG28140_01655</name>
</gene>
<comment type="caution">
    <text evidence="1">The sequence shown here is derived from an EMBL/GenBank/DDBJ whole genome shotgun (WGS) entry which is preliminary data.</text>
</comment>
<evidence type="ECO:0000313" key="1">
    <source>
        <dbReference type="EMBL" id="CAD6524634.1"/>
    </source>
</evidence>
<reference evidence="1 2" key="1">
    <citation type="submission" date="2020-10" db="EMBL/GenBank/DDBJ databases">
        <authorList>
            <person name="Peeters C."/>
        </authorList>
    </citation>
    <scope>NUCLEOTIDE SEQUENCE [LARGE SCALE GENOMIC DNA]</scope>
    <source>
        <strain evidence="1 2">LMG 28140</strain>
    </source>
</reference>
<name>A0ABM8NH05_9BURK</name>